<keyword evidence="4" id="KW-1185">Reference proteome</keyword>
<evidence type="ECO:0000256" key="1">
    <source>
        <dbReference type="ARBA" id="ARBA00005250"/>
    </source>
</evidence>
<feature type="domain" description="Metallo-beta-lactamase" evidence="2">
    <location>
        <begin position="28"/>
        <end position="219"/>
    </location>
</feature>
<proteinExistence type="inferred from homology"/>
<dbReference type="Pfam" id="PF00753">
    <property type="entry name" value="Lactamase_B"/>
    <property type="match status" value="1"/>
</dbReference>
<dbReference type="Gene3D" id="3.60.15.10">
    <property type="entry name" value="Ribonuclease Z/Hydroxyacylglutathione hydrolase-like"/>
    <property type="match status" value="1"/>
</dbReference>
<keyword evidence="3" id="KW-0378">Hydrolase</keyword>
<dbReference type="InterPro" id="IPR037482">
    <property type="entry name" value="ST1585_MBL-fold"/>
</dbReference>
<sequence>MAAARVRQLAPHLYLIVLAPPINGFQDFVGAWLVDGPDAVYLVDVGPAATADQLVDALAALNVGRLDFICLTHIHLDHAGAIGHLVKQYPTAPVVCHPKGVPHIVDPERLWQGTVKTLGATGRAYGRMLPVDPARIATERQLASAPFQLLDTPGHSPHHFAIAAARCLFAGEAGGVCLPLPSGDLYLRPATPPRFFLETSLSSIDRLLAASPDALCYGHFGMQPDGASMLAKHREQLLFWKATLAAEADGGGMNSPDFAARWMDLLLAADPLLYGFSQLAPEIQARERGFLLNSVKGFAGYLARRDRSDSETT</sequence>
<dbReference type="KEGG" id="dalk:DSCA_56340"/>
<dbReference type="GO" id="GO:0016787">
    <property type="term" value="F:hydrolase activity"/>
    <property type="evidence" value="ECO:0007669"/>
    <property type="project" value="UniProtKB-KW"/>
</dbReference>
<protein>
    <submittedName>
        <fullName evidence="3">MBL fold metallo-hydrolase</fullName>
    </submittedName>
</protein>
<evidence type="ECO:0000259" key="2">
    <source>
        <dbReference type="SMART" id="SM00849"/>
    </source>
</evidence>
<comment type="similarity">
    <text evidence="1">Belongs to the metallo-beta-lactamase superfamily. Class-B beta-lactamase family.</text>
</comment>
<dbReference type="InterPro" id="IPR001279">
    <property type="entry name" value="Metallo-B-lactamas"/>
</dbReference>
<dbReference type="Proteomes" id="UP000427906">
    <property type="component" value="Chromosome"/>
</dbReference>
<accession>A0A5K7YZM3</accession>
<dbReference type="AlphaFoldDB" id="A0A5K7YZM3"/>
<dbReference type="InterPro" id="IPR050855">
    <property type="entry name" value="NDM-1-like"/>
</dbReference>
<name>A0A5K7YZM3_9BACT</name>
<dbReference type="RefSeq" id="WP_155319501.1">
    <property type="nucleotide sequence ID" value="NZ_AP021874.1"/>
</dbReference>
<gene>
    <name evidence="3" type="ORF">DSCA_56340</name>
</gene>
<dbReference type="InterPro" id="IPR036866">
    <property type="entry name" value="RibonucZ/Hydroxyglut_hydro"/>
</dbReference>
<reference evidence="3 4" key="1">
    <citation type="submission" date="2019-11" db="EMBL/GenBank/DDBJ databases">
        <title>Comparative genomics of hydrocarbon-degrading Desulfosarcina strains.</title>
        <authorList>
            <person name="Watanabe M."/>
            <person name="Kojima H."/>
            <person name="Fukui M."/>
        </authorList>
    </citation>
    <scope>NUCLEOTIDE SEQUENCE [LARGE SCALE GENOMIC DNA]</scope>
    <source>
        <strain evidence="3 4">PL12</strain>
    </source>
</reference>
<organism evidence="3 4">
    <name type="scientific">Desulfosarcina alkanivorans</name>
    <dbReference type="NCBI Taxonomy" id="571177"/>
    <lineage>
        <taxon>Bacteria</taxon>
        <taxon>Pseudomonadati</taxon>
        <taxon>Thermodesulfobacteriota</taxon>
        <taxon>Desulfobacteria</taxon>
        <taxon>Desulfobacterales</taxon>
        <taxon>Desulfosarcinaceae</taxon>
        <taxon>Desulfosarcina</taxon>
    </lineage>
</organism>
<dbReference type="PANTHER" id="PTHR42951:SF4">
    <property type="entry name" value="ACYL-COENZYME A THIOESTERASE MBLAC2"/>
    <property type="match status" value="1"/>
</dbReference>
<dbReference type="EMBL" id="AP021874">
    <property type="protein sequence ID" value="BBO71704.1"/>
    <property type="molecule type" value="Genomic_DNA"/>
</dbReference>
<evidence type="ECO:0000313" key="4">
    <source>
        <dbReference type="Proteomes" id="UP000427906"/>
    </source>
</evidence>
<dbReference type="OrthoDB" id="5443440at2"/>
<dbReference type="SMART" id="SM00849">
    <property type="entry name" value="Lactamase_B"/>
    <property type="match status" value="1"/>
</dbReference>
<dbReference type="GO" id="GO:0017001">
    <property type="term" value="P:antibiotic catabolic process"/>
    <property type="evidence" value="ECO:0007669"/>
    <property type="project" value="UniProtKB-ARBA"/>
</dbReference>
<dbReference type="SUPFAM" id="SSF56281">
    <property type="entry name" value="Metallo-hydrolase/oxidoreductase"/>
    <property type="match status" value="1"/>
</dbReference>
<evidence type="ECO:0000313" key="3">
    <source>
        <dbReference type="EMBL" id="BBO71704.1"/>
    </source>
</evidence>
<dbReference type="CDD" id="cd07726">
    <property type="entry name" value="ST1585-like_MBL-fold"/>
    <property type="match status" value="1"/>
</dbReference>
<dbReference type="PANTHER" id="PTHR42951">
    <property type="entry name" value="METALLO-BETA-LACTAMASE DOMAIN-CONTAINING"/>
    <property type="match status" value="1"/>
</dbReference>